<dbReference type="Proteomes" id="UP000226431">
    <property type="component" value="Unassembled WGS sequence"/>
</dbReference>
<evidence type="ECO:0000313" key="3">
    <source>
        <dbReference type="Proteomes" id="UP000226431"/>
    </source>
</evidence>
<feature type="region of interest" description="Disordered" evidence="1">
    <location>
        <begin position="221"/>
        <end position="247"/>
    </location>
</feature>
<accession>A0A2C5YJV8</accession>
<sequence>MASLLRGSPAPSRLPLTLKRLASAPVRNKARPSSKPVYTPEAAKAFFTRGTLQTTPENVRFLIEHDIEPDNSRLTSYQGGEQLRRLTQQYGIFVYHSLRHVLYPYDLRYFDPRGHPLAAMMRTRLARKVREEPLWVQCTGAASVTKTIVLNLTKRRLVGAVHRALVARGYDLAPGKGPDKVIRGTLYMRIFDAVKTSAFAPEPFGEAVAESVDLRWPRQDGAVSSESWTASRHRQDHKWLSSKRPRS</sequence>
<reference evidence="2 3" key="1">
    <citation type="submission" date="2017-06" db="EMBL/GenBank/DDBJ databases">
        <title>Ant-infecting Ophiocordyceps genomes reveal a high diversity of potential behavioral manipulation genes and a possible major role for enterotoxins.</title>
        <authorList>
            <person name="De Bekker C."/>
            <person name="Evans H.C."/>
            <person name="Brachmann A."/>
            <person name="Hughes D.P."/>
        </authorList>
    </citation>
    <scope>NUCLEOTIDE SEQUENCE [LARGE SCALE GENOMIC DNA]</scope>
    <source>
        <strain evidence="2 3">Map16</strain>
    </source>
</reference>
<protein>
    <submittedName>
        <fullName evidence="2">Uncharacterized protein</fullName>
    </submittedName>
</protein>
<keyword evidence="3" id="KW-1185">Reference proteome</keyword>
<dbReference type="EMBL" id="NJES01001158">
    <property type="protein sequence ID" value="PHH67780.1"/>
    <property type="molecule type" value="Genomic_DNA"/>
</dbReference>
<evidence type="ECO:0000313" key="2">
    <source>
        <dbReference type="EMBL" id="PHH67780.1"/>
    </source>
</evidence>
<organism evidence="2 3">
    <name type="scientific">Ophiocordyceps camponoti-rufipedis</name>
    <dbReference type="NCBI Taxonomy" id="2004952"/>
    <lineage>
        <taxon>Eukaryota</taxon>
        <taxon>Fungi</taxon>
        <taxon>Dikarya</taxon>
        <taxon>Ascomycota</taxon>
        <taxon>Pezizomycotina</taxon>
        <taxon>Sordariomycetes</taxon>
        <taxon>Hypocreomycetidae</taxon>
        <taxon>Hypocreales</taxon>
        <taxon>Ophiocordycipitaceae</taxon>
        <taxon>Ophiocordyceps</taxon>
    </lineage>
</organism>
<comment type="caution">
    <text evidence="2">The sequence shown here is derived from an EMBL/GenBank/DDBJ whole genome shotgun (WGS) entry which is preliminary data.</text>
</comment>
<evidence type="ECO:0000256" key="1">
    <source>
        <dbReference type="SAM" id="MobiDB-lite"/>
    </source>
</evidence>
<dbReference type="AlphaFoldDB" id="A0A2C5YJV8"/>
<dbReference type="OrthoDB" id="5124663at2759"/>
<proteinExistence type="predicted"/>
<feature type="compositionally biased region" description="Basic residues" evidence="1">
    <location>
        <begin position="231"/>
        <end position="247"/>
    </location>
</feature>
<name>A0A2C5YJV8_9HYPO</name>
<gene>
    <name evidence="2" type="ORF">CDD80_522</name>
</gene>